<evidence type="ECO:0000313" key="2">
    <source>
        <dbReference type="Proteomes" id="UP001596109"/>
    </source>
</evidence>
<dbReference type="EMBL" id="JBHSNO010000002">
    <property type="protein sequence ID" value="MFC5587923.1"/>
    <property type="molecule type" value="Genomic_DNA"/>
</dbReference>
<dbReference type="Proteomes" id="UP001596109">
    <property type="component" value="Unassembled WGS sequence"/>
</dbReference>
<dbReference type="RefSeq" id="WP_381430711.1">
    <property type="nucleotide sequence ID" value="NZ_JBHSNO010000002.1"/>
</dbReference>
<gene>
    <name evidence="1" type="ORF">ACFPRA_03245</name>
</gene>
<keyword evidence="2" id="KW-1185">Reference proteome</keyword>
<name>A0ABW0TH26_9BACL</name>
<sequence length="186" mass="21992">MTERTKNKSIKQLIQSTVAAVQMDIRLKPDSSGVNMSYNFILDYVGFDTQRLQQARNEMQTHIPLDEYIKILTLHELGHAVDREALMDSLPRTMEIYKMKKSHPFHQQYEDLELLEMIIEEHKMNILFEETAWINAEELNRIYRIVDWHSFEKVKTHSLLTYQELYEKDLALYNRLVAESSEPAAS</sequence>
<proteinExistence type="predicted"/>
<protein>
    <submittedName>
        <fullName evidence="1">Integrase</fullName>
    </submittedName>
</protein>
<reference evidence="2" key="1">
    <citation type="journal article" date="2019" name="Int. J. Syst. Evol. Microbiol.">
        <title>The Global Catalogue of Microorganisms (GCM) 10K type strain sequencing project: providing services to taxonomists for standard genome sequencing and annotation.</title>
        <authorList>
            <consortium name="The Broad Institute Genomics Platform"/>
            <consortium name="The Broad Institute Genome Sequencing Center for Infectious Disease"/>
            <person name="Wu L."/>
            <person name="Ma J."/>
        </authorList>
    </citation>
    <scope>NUCLEOTIDE SEQUENCE [LARGE SCALE GENOMIC DNA]</scope>
    <source>
        <strain evidence="2">CGMCC 4.1434</strain>
    </source>
</reference>
<evidence type="ECO:0000313" key="1">
    <source>
        <dbReference type="EMBL" id="MFC5587923.1"/>
    </source>
</evidence>
<accession>A0ABW0TH26</accession>
<comment type="caution">
    <text evidence="1">The sequence shown here is derived from an EMBL/GenBank/DDBJ whole genome shotgun (WGS) entry which is preliminary data.</text>
</comment>
<organism evidence="1 2">
    <name type="scientific">Sporosarcina soli</name>
    <dbReference type="NCBI Taxonomy" id="334736"/>
    <lineage>
        <taxon>Bacteria</taxon>
        <taxon>Bacillati</taxon>
        <taxon>Bacillota</taxon>
        <taxon>Bacilli</taxon>
        <taxon>Bacillales</taxon>
        <taxon>Caryophanaceae</taxon>
        <taxon>Sporosarcina</taxon>
    </lineage>
</organism>